<evidence type="ECO:0000256" key="1">
    <source>
        <dbReference type="SAM" id="Phobius"/>
    </source>
</evidence>
<keyword evidence="3" id="KW-1185">Reference proteome</keyword>
<reference evidence="2 3" key="1">
    <citation type="journal article" date="2022" name="Cell">
        <title>Repeat-based holocentromeres influence genome architecture and karyotype evolution.</title>
        <authorList>
            <person name="Hofstatter P.G."/>
            <person name="Thangavel G."/>
            <person name="Lux T."/>
            <person name="Neumann P."/>
            <person name="Vondrak T."/>
            <person name="Novak P."/>
            <person name="Zhang M."/>
            <person name="Costa L."/>
            <person name="Castellani M."/>
            <person name="Scott A."/>
            <person name="Toegelov H."/>
            <person name="Fuchs J."/>
            <person name="Mata-Sucre Y."/>
            <person name="Dias Y."/>
            <person name="Vanzela A.L.L."/>
            <person name="Huettel B."/>
            <person name="Almeida C.C.S."/>
            <person name="Simkova H."/>
            <person name="Souza G."/>
            <person name="Pedrosa-Harand A."/>
            <person name="Macas J."/>
            <person name="Mayer K.F.X."/>
            <person name="Houben A."/>
            <person name="Marques A."/>
        </authorList>
    </citation>
    <scope>NUCLEOTIDE SEQUENCE [LARGE SCALE GENOMIC DNA]</scope>
    <source>
        <strain evidence="2">RhyTen1mFocal</strain>
    </source>
</reference>
<proteinExistence type="predicted"/>
<name>A0AAD5W9T8_9POAL</name>
<sequence length="337" mass="37983">MDYAQYMLDEMPAHHEWAFQDIKTSILKCTRWQVEETTDFLNCPYHYFCDSTYVGDYPALIDLVVLIFITYCFMATTFFTLVDLTTTKRGIPNNLILRKRKYLVPSGPILLPLVLLILAKGQRINTIFPIAHVGPAILLLLQVSALAFRNEADQDLRYAVLEASTVSGILHASLYVDAVILPYYTGLEALTGSRLSGECTSCVCRNEPLIVGGKSAFYRGLSRTTLSIIFALCSRMVCRIYGEEKISVVIRNALEGLSWFFVAFDSVFLIRASPEWVLGLVGIEKDATQGGGFFHSLIFFFHNFSSFLPVQCNCKENSRCVDYRSNSFMEIGKTVPR</sequence>
<dbReference type="EMBL" id="JAMRDG010000002">
    <property type="protein sequence ID" value="KAJ3684469.1"/>
    <property type="molecule type" value="Genomic_DNA"/>
</dbReference>
<feature type="transmembrane region" description="Helical" evidence="1">
    <location>
        <begin position="127"/>
        <end position="148"/>
    </location>
</feature>
<organism evidence="2 3">
    <name type="scientific">Rhynchospora tenuis</name>
    <dbReference type="NCBI Taxonomy" id="198213"/>
    <lineage>
        <taxon>Eukaryota</taxon>
        <taxon>Viridiplantae</taxon>
        <taxon>Streptophyta</taxon>
        <taxon>Embryophyta</taxon>
        <taxon>Tracheophyta</taxon>
        <taxon>Spermatophyta</taxon>
        <taxon>Magnoliopsida</taxon>
        <taxon>Liliopsida</taxon>
        <taxon>Poales</taxon>
        <taxon>Cyperaceae</taxon>
        <taxon>Cyperoideae</taxon>
        <taxon>Rhynchosporeae</taxon>
        <taxon>Rhynchospora</taxon>
    </lineage>
</organism>
<dbReference type="AlphaFoldDB" id="A0AAD5W9T8"/>
<comment type="caution">
    <text evidence="2">The sequence shown here is derived from an EMBL/GenBank/DDBJ whole genome shotgun (WGS) entry which is preliminary data.</text>
</comment>
<dbReference type="Proteomes" id="UP001210211">
    <property type="component" value="Unassembled WGS sequence"/>
</dbReference>
<evidence type="ECO:0000313" key="3">
    <source>
        <dbReference type="Proteomes" id="UP001210211"/>
    </source>
</evidence>
<dbReference type="PANTHER" id="PTHR37726:SF1">
    <property type="entry name" value="TRANSMEMBRANE PROTEIN"/>
    <property type="match status" value="1"/>
</dbReference>
<protein>
    <submittedName>
        <fullName evidence="2">Uncharacterized protein</fullName>
    </submittedName>
</protein>
<accession>A0AAD5W9T8</accession>
<feature type="transmembrane region" description="Helical" evidence="1">
    <location>
        <begin position="102"/>
        <end position="121"/>
    </location>
</feature>
<evidence type="ECO:0000313" key="2">
    <source>
        <dbReference type="EMBL" id="KAJ3684469.1"/>
    </source>
</evidence>
<keyword evidence="1" id="KW-0812">Transmembrane</keyword>
<keyword evidence="1" id="KW-1133">Transmembrane helix</keyword>
<gene>
    <name evidence="2" type="ORF">LUZ61_013633</name>
</gene>
<keyword evidence="1" id="KW-0472">Membrane</keyword>
<dbReference type="PANTHER" id="PTHR37726">
    <property type="entry name" value="TRANSMEMBRANE PROTEIN"/>
    <property type="match status" value="1"/>
</dbReference>
<feature type="transmembrane region" description="Helical" evidence="1">
    <location>
        <begin position="60"/>
        <end position="82"/>
    </location>
</feature>